<dbReference type="GO" id="GO:0070274">
    <property type="term" value="C:RES complex"/>
    <property type="evidence" value="ECO:0007669"/>
    <property type="project" value="TreeGrafter"/>
</dbReference>
<comment type="similarity">
    <text evidence="1">Belongs to the CWC26 family.</text>
</comment>
<dbReference type="EMBL" id="JARBHA010000002">
    <property type="protein sequence ID" value="KAJ9707124.1"/>
    <property type="molecule type" value="Genomic_DNA"/>
</dbReference>
<dbReference type="PANTHER" id="PTHR31809:SF0">
    <property type="entry name" value="BUD13 HOMOLOG"/>
    <property type="match status" value="1"/>
</dbReference>
<feature type="compositionally biased region" description="Basic and acidic residues" evidence="2">
    <location>
        <begin position="327"/>
        <end position="340"/>
    </location>
</feature>
<dbReference type="Pfam" id="PF09736">
    <property type="entry name" value="Bud13"/>
    <property type="match status" value="1"/>
</dbReference>
<comment type="caution">
    <text evidence="3">The sequence shown here is derived from an EMBL/GenBank/DDBJ whole genome shotgun (WGS) entry which is preliminary data.</text>
</comment>
<gene>
    <name evidence="3" type="ORF">PVL29_002216</name>
</gene>
<dbReference type="GO" id="GO:0000398">
    <property type="term" value="P:mRNA splicing, via spliceosome"/>
    <property type="evidence" value="ECO:0007669"/>
    <property type="project" value="TreeGrafter"/>
</dbReference>
<feature type="compositionally biased region" description="Basic and acidic residues" evidence="2">
    <location>
        <begin position="136"/>
        <end position="148"/>
    </location>
</feature>
<accession>A0AA39E4U4</accession>
<evidence type="ECO:0008006" key="5">
    <source>
        <dbReference type="Google" id="ProtNLM"/>
    </source>
</evidence>
<dbReference type="AlphaFoldDB" id="A0AA39E4U4"/>
<dbReference type="PANTHER" id="PTHR31809">
    <property type="entry name" value="BUD13 HOMOLOG"/>
    <property type="match status" value="1"/>
</dbReference>
<dbReference type="InterPro" id="IPR051112">
    <property type="entry name" value="CWC26_splicing_factor"/>
</dbReference>
<feature type="region of interest" description="Disordered" evidence="2">
    <location>
        <begin position="1"/>
        <end position="289"/>
    </location>
</feature>
<evidence type="ECO:0000256" key="1">
    <source>
        <dbReference type="ARBA" id="ARBA00011069"/>
    </source>
</evidence>
<sequence length="424" mass="48184">MAASTSLKEYLKRYESNNEEETKKKKKRKKKTKPDVTGVLVVDEDPTWQKPVKLEEEHDDSADEEKPQIDEDIEVKRMKRLEQLRSKRPYHAVSEDGSGWVSISAAPKHSDSGDQNSDVSPPRRQRARYDTPSPEPEPRPSDSGREGSDLSPPRQRQRRYHTPSPEPGSKPSGSDFSPSRRPRRQTSADVERKNSDSPHFPHISSSPRRVGRSSEHQDLSPPRKRRKGLGLSGSPDISPPRRGRSTETDTPDLSPPRKSRKDVSSSKEPSKTGLISGKDIGELNAKTKKDDWLRFKEMNPLISGRGAEPVYRDKIKGDRISKEEFLKSQKGEEKAKRKNSELILPDLGDGEKMKESGFIIPQEIPSHSWIKRGLDAAPNRYGIRPGRHWDGVDRSNGFEKQMFKRTNEKQATEREAYLWSVADM</sequence>
<feature type="compositionally biased region" description="Basic and acidic residues" evidence="2">
    <location>
        <begin position="279"/>
        <end position="289"/>
    </location>
</feature>
<dbReference type="Proteomes" id="UP001168098">
    <property type="component" value="Unassembled WGS sequence"/>
</dbReference>
<evidence type="ECO:0000256" key="2">
    <source>
        <dbReference type="SAM" id="MobiDB-lite"/>
    </source>
</evidence>
<reference evidence="3 4" key="1">
    <citation type="journal article" date="2023" name="BMC Biotechnol.">
        <title>Vitis rotundifolia cv Carlos genome sequencing.</title>
        <authorList>
            <person name="Huff M."/>
            <person name="Hulse-Kemp A."/>
            <person name="Scheffler B."/>
            <person name="Youngblood R."/>
            <person name="Simpson S."/>
            <person name="Babiker E."/>
            <person name="Staton M."/>
        </authorList>
    </citation>
    <scope>NUCLEOTIDE SEQUENCE [LARGE SCALE GENOMIC DNA]</scope>
    <source>
        <tissue evidence="3">Leaf</tissue>
    </source>
</reference>
<dbReference type="InterPro" id="IPR018609">
    <property type="entry name" value="Bud13"/>
</dbReference>
<organism evidence="3 4">
    <name type="scientific">Vitis rotundifolia</name>
    <name type="common">Muscadine grape</name>
    <dbReference type="NCBI Taxonomy" id="103349"/>
    <lineage>
        <taxon>Eukaryota</taxon>
        <taxon>Viridiplantae</taxon>
        <taxon>Streptophyta</taxon>
        <taxon>Embryophyta</taxon>
        <taxon>Tracheophyta</taxon>
        <taxon>Spermatophyta</taxon>
        <taxon>Magnoliopsida</taxon>
        <taxon>eudicotyledons</taxon>
        <taxon>Gunneridae</taxon>
        <taxon>Pentapetalae</taxon>
        <taxon>rosids</taxon>
        <taxon>Vitales</taxon>
        <taxon>Vitaceae</taxon>
        <taxon>Viteae</taxon>
        <taxon>Vitis</taxon>
    </lineage>
</organism>
<name>A0AA39E4U4_VITRO</name>
<feature type="compositionally biased region" description="Basic and acidic residues" evidence="2">
    <location>
        <begin position="64"/>
        <end position="85"/>
    </location>
</feature>
<feature type="region of interest" description="Disordered" evidence="2">
    <location>
        <begin position="327"/>
        <end position="348"/>
    </location>
</feature>
<keyword evidence="4" id="KW-1185">Reference proteome</keyword>
<evidence type="ECO:0000313" key="3">
    <source>
        <dbReference type="EMBL" id="KAJ9707124.1"/>
    </source>
</evidence>
<proteinExistence type="inferred from homology"/>
<dbReference type="GO" id="GO:0005684">
    <property type="term" value="C:U2-type spliceosomal complex"/>
    <property type="evidence" value="ECO:0007669"/>
    <property type="project" value="TreeGrafter"/>
</dbReference>
<dbReference type="GO" id="GO:0003723">
    <property type="term" value="F:RNA binding"/>
    <property type="evidence" value="ECO:0007669"/>
    <property type="project" value="TreeGrafter"/>
</dbReference>
<protein>
    <recommendedName>
        <fullName evidence="5">BUD13 homolog</fullName>
    </recommendedName>
</protein>
<evidence type="ECO:0000313" key="4">
    <source>
        <dbReference type="Proteomes" id="UP001168098"/>
    </source>
</evidence>
<feature type="compositionally biased region" description="Basic and acidic residues" evidence="2">
    <location>
        <begin position="9"/>
        <end position="23"/>
    </location>
</feature>
<feature type="compositionally biased region" description="Basic and acidic residues" evidence="2">
    <location>
        <begin position="261"/>
        <end position="270"/>
    </location>
</feature>